<feature type="binding site" evidence="8">
    <location>
        <position position="84"/>
    </location>
    <ligand>
        <name>Zn(2+)</name>
        <dbReference type="ChEBI" id="CHEBI:29105"/>
        <note>catalytic</note>
    </ligand>
</feature>
<comment type="function">
    <text evidence="8">Catalyzes the deamination of adenosine to inosine at the wobble position 34 of tRNA(Arg2).</text>
</comment>
<keyword evidence="3 8" id="KW-0819">tRNA processing</keyword>
<sequence length="160" mass="17666">MNMEHERFMELALEEAKKAESLNEVPIGAIIVKDGEVIASGYNLRESSQKAKAHAEFLAIEKANEKLSSWRLDGCTLYVTLEPCPMCAGAILQSRISTVVFGAYDPKAGSCGSLYNLVQDNRFNHVVELIPGVLAKECGSTLSRFFRQLRLAKKKNNAES</sequence>
<dbReference type="GO" id="GO:0008270">
    <property type="term" value="F:zinc ion binding"/>
    <property type="evidence" value="ECO:0007669"/>
    <property type="project" value="UniProtKB-UniRule"/>
</dbReference>
<dbReference type="PANTHER" id="PTHR11079:SF202">
    <property type="entry name" value="TRNA-SPECIFIC ADENOSINE DEAMINASE"/>
    <property type="match status" value="1"/>
</dbReference>
<evidence type="ECO:0000256" key="7">
    <source>
        <dbReference type="ARBA" id="ARBA00048045"/>
    </source>
</evidence>
<feature type="active site" description="Proton donor" evidence="8">
    <location>
        <position position="56"/>
    </location>
</feature>
<comment type="subunit">
    <text evidence="2 8">Homodimer.</text>
</comment>
<dbReference type="PROSITE" id="PS00903">
    <property type="entry name" value="CYT_DCMP_DEAMINASES_1"/>
    <property type="match status" value="1"/>
</dbReference>
<evidence type="ECO:0000256" key="2">
    <source>
        <dbReference type="ARBA" id="ARBA00011738"/>
    </source>
</evidence>
<dbReference type="InterPro" id="IPR028883">
    <property type="entry name" value="tRNA_aden_deaminase"/>
</dbReference>
<accession>A0A841Q7S4</accession>
<dbReference type="CDD" id="cd01285">
    <property type="entry name" value="nucleoside_deaminase"/>
    <property type="match status" value="1"/>
</dbReference>
<comment type="catalytic activity">
    <reaction evidence="7 8">
        <text>adenosine(34) in tRNA + H2O + H(+) = inosine(34) in tRNA + NH4(+)</text>
        <dbReference type="Rhea" id="RHEA:43168"/>
        <dbReference type="Rhea" id="RHEA-COMP:10373"/>
        <dbReference type="Rhea" id="RHEA-COMP:10374"/>
        <dbReference type="ChEBI" id="CHEBI:15377"/>
        <dbReference type="ChEBI" id="CHEBI:15378"/>
        <dbReference type="ChEBI" id="CHEBI:28938"/>
        <dbReference type="ChEBI" id="CHEBI:74411"/>
        <dbReference type="ChEBI" id="CHEBI:82852"/>
        <dbReference type="EC" id="3.5.4.33"/>
    </reaction>
</comment>
<dbReference type="GO" id="GO:0002100">
    <property type="term" value="P:tRNA wobble adenosine to inosine editing"/>
    <property type="evidence" value="ECO:0007669"/>
    <property type="project" value="UniProtKB-UniRule"/>
</dbReference>
<dbReference type="SUPFAM" id="SSF53927">
    <property type="entry name" value="Cytidine deaminase-like"/>
    <property type="match status" value="1"/>
</dbReference>
<dbReference type="Pfam" id="PF14437">
    <property type="entry name" value="MafB19-deam"/>
    <property type="match status" value="1"/>
</dbReference>
<feature type="domain" description="CMP/dCMP-type deaminase" evidence="9">
    <location>
        <begin position="3"/>
        <end position="137"/>
    </location>
</feature>
<comment type="caution">
    <text evidence="10">The sequence shown here is derived from an EMBL/GenBank/DDBJ whole genome shotgun (WGS) entry which is preliminary data.</text>
</comment>
<dbReference type="GO" id="GO:0052717">
    <property type="term" value="F:tRNA-specific adenosine-34 deaminase activity"/>
    <property type="evidence" value="ECO:0007669"/>
    <property type="project" value="UniProtKB-UniRule"/>
</dbReference>
<keyword evidence="5 8" id="KW-0378">Hydrolase</keyword>
<keyword evidence="4 8" id="KW-0479">Metal-binding</keyword>
<dbReference type="EC" id="3.5.4.33" evidence="8"/>
<dbReference type="InterPro" id="IPR058535">
    <property type="entry name" value="MafB19-deam"/>
</dbReference>
<evidence type="ECO:0000256" key="1">
    <source>
        <dbReference type="ARBA" id="ARBA00010669"/>
    </source>
</evidence>
<reference evidence="10 11" key="1">
    <citation type="submission" date="2020-08" db="EMBL/GenBank/DDBJ databases">
        <title>Genomic Encyclopedia of Type Strains, Phase IV (KMG-IV): sequencing the most valuable type-strain genomes for metagenomic binning, comparative biology and taxonomic classification.</title>
        <authorList>
            <person name="Goeker M."/>
        </authorList>
    </citation>
    <scope>NUCLEOTIDE SEQUENCE [LARGE SCALE GENOMIC DNA]</scope>
    <source>
        <strain evidence="10 11">DSM 19612</strain>
    </source>
</reference>
<evidence type="ECO:0000256" key="4">
    <source>
        <dbReference type="ARBA" id="ARBA00022723"/>
    </source>
</evidence>
<evidence type="ECO:0000256" key="8">
    <source>
        <dbReference type="HAMAP-Rule" id="MF_00972"/>
    </source>
</evidence>
<dbReference type="Gene3D" id="3.40.140.10">
    <property type="entry name" value="Cytidine Deaminase, domain 2"/>
    <property type="match status" value="1"/>
</dbReference>
<protein>
    <recommendedName>
        <fullName evidence="8">tRNA-specific adenosine deaminase</fullName>
        <ecNumber evidence="8">3.5.4.33</ecNumber>
    </recommendedName>
</protein>
<dbReference type="AlphaFoldDB" id="A0A841Q7S4"/>
<dbReference type="PROSITE" id="PS51747">
    <property type="entry name" value="CYT_DCMP_DEAMINASES_2"/>
    <property type="match status" value="1"/>
</dbReference>
<name>A0A841Q7S4_9BACI</name>
<evidence type="ECO:0000259" key="9">
    <source>
        <dbReference type="PROSITE" id="PS51747"/>
    </source>
</evidence>
<evidence type="ECO:0000313" key="10">
    <source>
        <dbReference type="EMBL" id="MBB6454383.1"/>
    </source>
</evidence>
<proteinExistence type="inferred from homology"/>
<organism evidence="10 11">
    <name type="scientific">Salirhabdus euzebyi</name>
    <dbReference type="NCBI Taxonomy" id="394506"/>
    <lineage>
        <taxon>Bacteria</taxon>
        <taxon>Bacillati</taxon>
        <taxon>Bacillota</taxon>
        <taxon>Bacilli</taxon>
        <taxon>Bacillales</taxon>
        <taxon>Bacillaceae</taxon>
        <taxon>Salirhabdus</taxon>
    </lineage>
</organism>
<feature type="binding site" evidence="8">
    <location>
        <position position="87"/>
    </location>
    <ligand>
        <name>Zn(2+)</name>
        <dbReference type="ChEBI" id="CHEBI:29105"/>
        <note>catalytic</note>
    </ligand>
</feature>
<dbReference type="FunFam" id="3.40.140.10:FF:000005">
    <property type="entry name" value="tRNA-specific adenosine deaminase"/>
    <property type="match status" value="1"/>
</dbReference>
<keyword evidence="6 8" id="KW-0862">Zinc</keyword>
<dbReference type="InterPro" id="IPR016192">
    <property type="entry name" value="APOBEC/CMP_deaminase_Zn-bd"/>
</dbReference>
<feature type="binding site" evidence="8">
    <location>
        <position position="54"/>
    </location>
    <ligand>
        <name>Zn(2+)</name>
        <dbReference type="ChEBI" id="CHEBI:29105"/>
        <note>catalytic</note>
    </ligand>
</feature>
<dbReference type="NCBIfam" id="NF008113">
    <property type="entry name" value="PRK10860.1"/>
    <property type="match status" value="1"/>
</dbReference>
<dbReference type="PANTHER" id="PTHR11079">
    <property type="entry name" value="CYTOSINE DEAMINASE FAMILY MEMBER"/>
    <property type="match status" value="1"/>
</dbReference>
<dbReference type="InterPro" id="IPR002125">
    <property type="entry name" value="CMP_dCMP_dom"/>
</dbReference>
<dbReference type="RefSeq" id="WP_376697752.1">
    <property type="nucleotide sequence ID" value="NZ_CADDWK010000026.1"/>
</dbReference>
<evidence type="ECO:0000256" key="6">
    <source>
        <dbReference type="ARBA" id="ARBA00022833"/>
    </source>
</evidence>
<evidence type="ECO:0000256" key="5">
    <source>
        <dbReference type="ARBA" id="ARBA00022801"/>
    </source>
</evidence>
<dbReference type="InterPro" id="IPR016193">
    <property type="entry name" value="Cytidine_deaminase-like"/>
</dbReference>
<dbReference type="HAMAP" id="MF_00972">
    <property type="entry name" value="tRNA_aden_deaminase"/>
    <property type="match status" value="1"/>
</dbReference>
<keyword evidence="11" id="KW-1185">Reference proteome</keyword>
<evidence type="ECO:0000256" key="3">
    <source>
        <dbReference type="ARBA" id="ARBA00022694"/>
    </source>
</evidence>
<comment type="cofactor">
    <cofactor evidence="8">
        <name>Zn(2+)</name>
        <dbReference type="ChEBI" id="CHEBI:29105"/>
    </cofactor>
    <text evidence="8">Binds 1 zinc ion per subunit.</text>
</comment>
<comment type="similarity">
    <text evidence="1">Belongs to the cytidine and deoxycytidylate deaminase family. ADAT2 subfamily.</text>
</comment>
<gene>
    <name evidence="8" type="primary">tadA</name>
    <name evidence="10" type="ORF">HNQ94_002865</name>
</gene>
<dbReference type="EMBL" id="JACHGH010000009">
    <property type="protein sequence ID" value="MBB6454383.1"/>
    <property type="molecule type" value="Genomic_DNA"/>
</dbReference>
<evidence type="ECO:0000313" key="11">
    <source>
        <dbReference type="Proteomes" id="UP000581688"/>
    </source>
</evidence>
<dbReference type="Proteomes" id="UP000581688">
    <property type="component" value="Unassembled WGS sequence"/>
</dbReference>